<dbReference type="GO" id="GO:0016255">
    <property type="term" value="P:attachment of GPI anchor to protein"/>
    <property type="evidence" value="ECO:0007669"/>
    <property type="project" value="InterPro"/>
</dbReference>
<dbReference type="KEGG" id="smo:SELMODRAFT_422871"/>
<protein>
    <submittedName>
        <fullName evidence="1">Uncharacterized protein</fullName>
    </submittedName>
</protein>
<dbReference type="AlphaFoldDB" id="D8SJU0"/>
<dbReference type="STRING" id="88036.D8SJU0"/>
<dbReference type="EMBL" id="GL377623">
    <property type="protein sequence ID" value="EFJ15417.1"/>
    <property type="molecule type" value="Genomic_DNA"/>
</dbReference>
<reference evidence="1 2" key="1">
    <citation type="journal article" date="2011" name="Science">
        <title>The Selaginella genome identifies genetic changes associated with the evolution of vascular plants.</title>
        <authorList>
            <person name="Banks J.A."/>
            <person name="Nishiyama T."/>
            <person name="Hasebe M."/>
            <person name="Bowman J.L."/>
            <person name="Gribskov M."/>
            <person name="dePamphilis C."/>
            <person name="Albert V.A."/>
            <person name="Aono N."/>
            <person name="Aoyama T."/>
            <person name="Ambrose B.A."/>
            <person name="Ashton N.W."/>
            <person name="Axtell M.J."/>
            <person name="Barker E."/>
            <person name="Barker M.S."/>
            <person name="Bennetzen J.L."/>
            <person name="Bonawitz N.D."/>
            <person name="Chapple C."/>
            <person name="Cheng C."/>
            <person name="Correa L.G."/>
            <person name="Dacre M."/>
            <person name="DeBarry J."/>
            <person name="Dreyer I."/>
            <person name="Elias M."/>
            <person name="Engstrom E.M."/>
            <person name="Estelle M."/>
            <person name="Feng L."/>
            <person name="Finet C."/>
            <person name="Floyd S.K."/>
            <person name="Frommer W.B."/>
            <person name="Fujita T."/>
            <person name="Gramzow L."/>
            <person name="Gutensohn M."/>
            <person name="Harholt J."/>
            <person name="Hattori M."/>
            <person name="Heyl A."/>
            <person name="Hirai T."/>
            <person name="Hiwatashi Y."/>
            <person name="Ishikawa M."/>
            <person name="Iwata M."/>
            <person name="Karol K.G."/>
            <person name="Koehler B."/>
            <person name="Kolukisaoglu U."/>
            <person name="Kubo M."/>
            <person name="Kurata T."/>
            <person name="Lalonde S."/>
            <person name="Li K."/>
            <person name="Li Y."/>
            <person name="Litt A."/>
            <person name="Lyons E."/>
            <person name="Manning G."/>
            <person name="Maruyama T."/>
            <person name="Michael T.P."/>
            <person name="Mikami K."/>
            <person name="Miyazaki S."/>
            <person name="Morinaga S."/>
            <person name="Murata T."/>
            <person name="Mueller-Roeber B."/>
            <person name="Nelson D.R."/>
            <person name="Obara M."/>
            <person name="Oguri Y."/>
            <person name="Olmstead R.G."/>
            <person name="Onodera N."/>
            <person name="Petersen B.L."/>
            <person name="Pils B."/>
            <person name="Prigge M."/>
            <person name="Rensing S.A."/>
            <person name="Riano-Pachon D.M."/>
            <person name="Roberts A.W."/>
            <person name="Sato Y."/>
            <person name="Scheller H.V."/>
            <person name="Schulz B."/>
            <person name="Schulz C."/>
            <person name="Shakirov E.V."/>
            <person name="Shibagaki N."/>
            <person name="Shinohara N."/>
            <person name="Shippen D.E."/>
            <person name="Soerensen I."/>
            <person name="Sotooka R."/>
            <person name="Sugimoto N."/>
            <person name="Sugita M."/>
            <person name="Sumikawa N."/>
            <person name="Tanurdzic M."/>
            <person name="Theissen G."/>
            <person name="Ulvskov P."/>
            <person name="Wakazuki S."/>
            <person name="Weng J.K."/>
            <person name="Willats W.W."/>
            <person name="Wipf D."/>
            <person name="Wolf P.G."/>
            <person name="Yang L."/>
            <person name="Zimmer A.D."/>
            <person name="Zhu Q."/>
            <person name="Mitros T."/>
            <person name="Hellsten U."/>
            <person name="Loque D."/>
            <person name="Otillar R."/>
            <person name="Salamov A."/>
            <person name="Schmutz J."/>
            <person name="Shapiro H."/>
            <person name="Lindquist E."/>
            <person name="Lucas S."/>
            <person name="Rokhsar D."/>
            <person name="Grigoriev I.V."/>
        </authorList>
    </citation>
    <scope>NUCLEOTIDE SEQUENCE [LARGE SCALE GENOMIC DNA]</scope>
</reference>
<evidence type="ECO:0000313" key="1">
    <source>
        <dbReference type="EMBL" id="EFJ15417.1"/>
    </source>
</evidence>
<keyword evidence="2" id="KW-1185">Reference proteome</keyword>
<evidence type="ECO:0000313" key="2">
    <source>
        <dbReference type="Proteomes" id="UP000001514"/>
    </source>
</evidence>
<dbReference type="GO" id="GO:0042765">
    <property type="term" value="C:GPI-anchor transamidase complex"/>
    <property type="evidence" value="ECO:0007669"/>
    <property type="project" value="InterPro"/>
</dbReference>
<accession>D8SJU0</accession>
<dbReference type="HOGENOM" id="CLU_1520379_0_0_1"/>
<dbReference type="InterPro" id="IPR007245">
    <property type="entry name" value="PIG-T"/>
</dbReference>
<organism evidence="2">
    <name type="scientific">Selaginella moellendorffii</name>
    <name type="common">Spikemoss</name>
    <dbReference type="NCBI Taxonomy" id="88036"/>
    <lineage>
        <taxon>Eukaryota</taxon>
        <taxon>Viridiplantae</taxon>
        <taxon>Streptophyta</taxon>
        <taxon>Embryophyta</taxon>
        <taxon>Tracheophyta</taxon>
        <taxon>Lycopodiopsida</taxon>
        <taxon>Selaginellales</taxon>
        <taxon>Selaginellaceae</taxon>
        <taxon>Selaginella</taxon>
    </lineage>
</organism>
<dbReference type="Proteomes" id="UP000001514">
    <property type="component" value="Unassembled WGS sequence"/>
</dbReference>
<gene>
    <name evidence="1" type="ORF">SELMODRAFT_422871</name>
</gene>
<dbReference type="PANTHER" id="PTHR12959">
    <property type="entry name" value="GPI TRANSAMIDASE COMPONENT PIG-T-RELATED"/>
    <property type="match status" value="1"/>
</dbReference>
<dbReference type="Pfam" id="PF04113">
    <property type="entry name" value="Gpi16"/>
    <property type="match status" value="1"/>
</dbReference>
<name>D8SJU0_SELML</name>
<dbReference type="Gramene" id="EFJ15417">
    <property type="protein sequence ID" value="EFJ15417"/>
    <property type="gene ID" value="SELMODRAFT_422871"/>
</dbReference>
<dbReference type="PANTHER" id="PTHR12959:SF11">
    <property type="entry name" value="GPI TRANSAMIDASE COMPONENT PIG-T"/>
    <property type="match status" value="1"/>
</dbReference>
<sequence length="177" mass="19995">MDTIKILNIQNWMLTLTVVLQKLAVSEDLSSKLQGWTLSRMFRSKLEGKCPLATTSSVYLELEESLAKHLARDLSEEIGINFMDNSQLCSKSGIKAVDYINIMILQIIPWFVHLYGHALKALLDGRNVEFWSMVRLMRFTLAEDCKAPAAVEIPLQVSIATQAVTLTRDFFTSTIIL</sequence>
<dbReference type="InParanoid" id="D8SJU0"/>
<proteinExistence type="predicted"/>